<protein>
    <submittedName>
        <fullName evidence="2">Uncharacterized protein</fullName>
    </submittedName>
</protein>
<organism evidence="1 2">
    <name type="scientific">Panagrolaimus sp. JU765</name>
    <dbReference type="NCBI Taxonomy" id="591449"/>
    <lineage>
        <taxon>Eukaryota</taxon>
        <taxon>Metazoa</taxon>
        <taxon>Ecdysozoa</taxon>
        <taxon>Nematoda</taxon>
        <taxon>Chromadorea</taxon>
        <taxon>Rhabditida</taxon>
        <taxon>Tylenchina</taxon>
        <taxon>Panagrolaimomorpha</taxon>
        <taxon>Panagrolaimoidea</taxon>
        <taxon>Panagrolaimidae</taxon>
        <taxon>Panagrolaimus</taxon>
    </lineage>
</organism>
<sequence>MNWFFVHILLVFLGSYFCLAVRTQHYSNGPVNAYSPMPASGRILEMLREKNTILYRNPLQTTSKSDDSYFGLMRRLAEKEGISYQLTPVATPKNKMSYIQYLPSTTKEGNPDGTQTLCRRLRIC</sequence>
<reference evidence="2" key="1">
    <citation type="submission" date="2022-11" db="UniProtKB">
        <authorList>
            <consortium name="WormBaseParasite"/>
        </authorList>
    </citation>
    <scope>IDENTIFICATION</scope>
</reference>
<evidence type="ECO:0000313" key="1">
    <source>
        <dbReference type="Proteomes" id="UP000887576"/>
    </source>
</evidence>
<dbReference type="WBParaSite" id="JU765_v2.g17004.t1">
    <property type="protein sequence ID" value="JU765_v2.g17004.t1"/>
    <property type="gene ID" value="JU765_v2.g17004"/>
</dbReference>
<name>A0AC34QJW2_9BILA</name>
<dbReference type="Proteomes" id="UP000887576">
    <property type="component" value="Unplaced"/>
</dbReference>
<accession>A0AC34QJW2</accession>
<proteinExistence type="predicted"/>
<evidence type="ECO:0000313" key="2">
    <source>
        <dbReference type="WBParaSite" id="JU765_v2.g17004.t1"/>
    </source>
</evidence>